<protein>
    <submittedName>
        <fullName evidence="1">Uncharacterized protein</fullName>
    </submittedName>
</protein>
<organism evidence="1 2">
    <name type="scientific">Cellulophaga algicola (strain DSM 14237 / IC166 / ACAM 630)</name>
    <dbReference type="NCBI Taxonomy" id="688270"/>
    <lineage>
        <taxon>Bacteria</taxon>
        <taxon>Pseudomonadati</taxon>
        <taxon>Bacteroidota</taxon>
        <taxon>Flavobacteriia</taxon>
        <taxon>Flavobacteriales</taxon>
        <taxon>Flavobacteriaceae</taxon>
        <taxon>Cellulophaga</taxon>
    </lineage>
</organism>
<dbReference type="OrthoDB" id="1435835at2"/>
<sequence length="148" mass="17457">MKKLALTLFLTSVVGYAQIDYDTLVKNLEEITAKTDLPQFFEGLPYSGTNYTFYDDRFLRFYDVIIDEAQIAYFVDELAIMITPFNKVEDFNKIRSKLIETYGAPELNDRGYSCDYRWDTNERSIVLSINKIDGEFNTFEWFFITLHE</sequence>
<proteinExistence type="predicted"/>
<keyword evidence="2" id="KW-1185">Reference proteome</keyword>
<name>E6X7Y1_CELAD</name>
<evidence type="ECO:0000313" key="1">
    <source>
        <dbReference type="EMBL" id="ADV48579.1"/>
    </source>
</evidence>
<evidence type="ECO:0000313" key="2">
    <source>
        <dbReference type="Proteomes" id="UP000008634"/>
    </source>
</evidence>
<dbReference type="RefSeq" id="WP_013550063.1">
    <property type="nucleotide sequence ID" value="NC_014934.1"/>
</dbReference>
<dbReference type="KEGG" id="cao:Celal_1264"/>
<dbReference type="AlphaFoldDB" id="E6X7Y1"/>
<accession>E6X7Y1</accession>
<reference evidence="1 2" key="1">
    <citation type="journal article" date="2010" name="Stand. Genomic Sci.">
        <title>Complete genome sequence of Cellulophaga algicola type strain (IC166).</title>
        <authorList>
            <person name="Abt B."/>
            <person name="Lu M."/>
            <person name="Misra M."/>
            <person name="Han C."/>
            <person name="Nolan M."/>
            <person name="Lucas S."/>
            <person name="Hammon N."/>
            <person name="Deshpande S."/>
            <person name="Cheng J.F."/>
            <person name="Tapia R."/>
            <person name="Goodwin L."/>
            <person name="Pitluck S."/>
            <person name="Liolios K."/>
            <person name="Pagani I."/>
            <person name="Ivanova N."/>
            <person name="Mavromatis K."/>
            <person name="Ovchinikova G."/>
            <person name="Pati A."/>
            <person name="Chen A."/>
            <person name="Palaniappan K."/>
            <person name="Land M."/>
            <person name="Hauser L."/>
            <person name="Chang Y.J."/>
            <person name="Jeffries C.D."/>
            <person name="Detter J.C."/>
            <person name="Brambilla E."/>
            <person name="Rohde M."/>
            <person name="Tindall B.J."/>
            <person name="Goker M."/>
            <person name="Woyke T."/>
            <person name="Bristow J."/>
            <person name="Eisen J.A."/>
            <person name="Markowitz V."/>
            <person name="Hugenholtz P."/>
            <person name="Kyrpides N.C."/>
            <person name="Klenk H.P."/>
            <person name="Lapidus A."/>
        </authorList>
    </citation>
    <scope>NUCLEOTIDE SEQUENCE [LARGE SCALE GENOMIC DNA]</scope>
    <source>
        <strain evidence="2">DSM 14237 / IC166 / ACAM 630</strain>
    </source>
</reference>
<dbReference type="EMBL" id="CP002453">
    <property type="protein sequence ID" value="ADV48579.1"/>
    <property type="molecule type" value="Genomic_DNA"/>
</dbReference>
<dbReference type="HOGENOM" id="CLU_1709953_0_0_10"/>
<dbReference type="Proteomes" id="UP000008634">
    <property type="component" value="Chromosome"/>
</dbReference>
<dbReference type="STRING" id="688270.Celal_1264"/>
<gene>
    <name evidence="1" type="ordered locus">Celal_1264</name>
</gene>